<dbReference type="AlphaFoldDB" id="A0A426XYW0"/>
<proteinExistence type="predicted"/>
<dbReference type="EMBL" id="AMZH03016304">
    <property type="protein sequence ID" value="RRT44703.1"/>
    <property type="molecule type" value="Genomic_DNA"/>
</dbReference>
<comment type="caution">
    <text evidence="2">The sequence shown here is derived from an EMBL/GenBank/DDBJ whole genome shotgun (WGS) entry which is preliminary data.</text>
</comment>
<evidence type="ECO:0000256" key="1">
    <source>
        <dbReference type="SAM" id="MobiDB-lite"/>
    </source>
</evidence>
<sequence length="140" mass="15312">MEIQYSLRPPVGVAGHGHAPYRGGHPWPSPYRGGWLWPRLPMARAAASKHGCLRAWLALAGVGSTRRSCAHGDAPFEDDANPQGRRLRAQRLQELPPEGQRHPSVHRGSDTYHKGGRPWARWPLVARSTSTCTMAVAAVG</sequence>
<evidence type="ECO:0000313" key="3">
    <source>
        <dbReference type="Proteomes" id="UP000287651"/>
    </source>
</evidence>
<feature type="region of interest" description="Disordered" evidence="1">
    <location>
        <begin position="94"/>
        <end position="113"/>
    </location>
</feature>
<protein>
    <submittedName>
        <fullName evidence="2">Uncharacterized protein</fullName>
    </submittedName>
</protein>
<gene>
    <name evidence="2" type="ORF">B296_00030114</name>
</gene>
<name>A0A426XYW0_ENSVE</name>
<organism evidence="2 3">
    <name type="scientific">Ensete ventricosum</name>
    <name type="common">Abyssinian banana</name>
    <name type="synonym">Musa ensete</name>
    <dbReference type="NCBI Taxonomy" id="4639"/>
    <lineage>
        <taxon>Eukaryota</taxon>
        <taxon>Viridiplantae</taxon>
        <taxon>Streptophyta</taxon>
        <taxon>Embryophyta</taxon>
        <taxon>Tracheophyta</taxon>
        <taxon>Spermatophyta</taxon>
        <taxon>Magnoliopsida</taxon>
        <taxon>Liliopsida</taxon>
        <taxon>Zingiberales</taxon>
        <taxon>Musaceae</taxon>
        <taxon>Ensete</taxon>
    </lineage>
</organism>
<reference evidence="2 3" key="1">
    <citation type="journal article" date="2014" name="Agronomy (Basel)">
        <title>A Draft Genome Sequence for Ensete ventricosum, the Drought-Tolerant Tree Against Hunger.</title>
        <authorList>
            <person name="Harrison J."/>
            <person name="Moore K.A."/>
            <person name="Paszkiewicz K."/>
            <person name="Jones T."/>
            <person name="Grant M."/>
            <person name="Ambacheew D."/>
            <person name="Muzemil S."/>
            <person name="Studholme D.J."/>
        </authorList>
    </citation>
    <scope>NUCLEOTIDE SEQUENCE [LARGE SCALE GENOMIC DNA]</scope>
</reference>
<dbReference type="Proteomes" id="UP000287651">
    <property type="component" value="Unassembled WGS sequence"/>
</dbReference>
<accession>A0A426XYW0</accession>
<evidence type="ECO:0000313" key="2">
    <source>
        <dbReference type="EMBL" id="RRT44703.1"/>
    </source>
</evidence>